<accession>A0ABW2ACM0</accession>
<keyword evidence="2" id="KW-1185">Reference proteome</keyword>
<comment type="caution">
    <text evidence="1">The sequence shown here is derived from an EMBL/GenBank/DDBJ whole genome shotgun (WGS) entry which is preliminary data.</text>
</comment>
<evidence type="ECO:0000313" key="1">
    <source>
        <dbReference type="EMBL" id="MFC6704628.1"/>
    </source>
</evidence>
<name>A0ABW2ACM0_9MICO</name>
<gene>
    <name evidence="1" type="ORF">ACFQDH_04915</name>
</gene>
<protein>
    <recommendedName>
        <fullName evidence="3">Swt1-like HEPN domain-containing protein</fullName>
    </recommendedName>
</protein>
<sequence>MNDPDYNDWLDLLRKKVGRHNLLFLQLGAAHEPARRTLSSHGFSVIGLREYLAMVEEVVDRIVVVDGIEELTRPAADVSMGALRERIFRGIDSGGRYILLARAPRAAFPAVPGSSLLDDATFARGPVYGMDDTSEWPTCQYDGLSVANVLRDALGELGAEMCAALDRVIFDSMLFGESALTAFGARELEALAGAGLISLQAAERKWNLPDGLHPLKDALADVLAGEVKPQSQLGEVTCGLWELERMIRRSIRARAIAAWGKSWRTQCLQGDLSDRVLGRATTSTYQAANSVKLIRDPLEWLTLSELLDLKARPEIGNLGLETVLWRNFADQVMPIRNRLAHMRNLYPGDAANVVKWLRVLEVKLTPRS</sequence>
<reference evidence="2" key="1">
    <citation type="journal article" date="2019" name="Int. J. Syst. Evol. Microbiol.">
        <title>The Global Catalogue of Microorganisms (GCM) 10K type strain sequencing project: providing services to taxonomists for standard genome sequencing and annotation.</title>
        <authorList>
            <consortium name="The Broad Institute Genomics Platform"/>
            <consortium name="The Broad Institute Genome Sequencing Center for Infectious Disease"/>
            <person name="Wu L."/>
            <person name="Ma J."/>
        </authorList>
    </citation>
    <scope>NUCLEOTIDE SEQUENCE [LARGE SCALE GENOMIC DNA]</scope>
    <source>
        <strain evidence="2">CCUG 58127</strain>
    </source>
</reference>
<organism evidence="1 2">
    <name type="scientific">Flexivirga alba</name>
    <dbReference type="NCBI Taxonomy" id="702742"/>
    <lineage>
        <taxon>Bacteria</taxon>
        <taxon>Bacillati</taxon>
        <taxon>Actinomycetota</taxon>
        <taxon>Actinomycetes</taxon>
        <taxon>Micrococcales</taxon>
        <taxon>Dermacoccaceae</taxon>
        <taxon>Flexivirga</taxon>
    </lineage>
</organism>
<dbReference type="Proteomes" id="UP001596298">
    <property type="component" value="Unassembled WGS sequence"/>
</dbReference>
<proteinExistence type="predicted"/>
<dbReference type="EMBL" id="JBHSWH010000001">
    <property type="protein sequence ID" value="MFC6704628.1"/>
    <property type="molecule type" value="Genomic_DNA"/>
</dbReference>
<evidence type="ECO:0000313" key="2">
    <source>
        <dbReference type="Proteomes" id="UP001596298"/>
    </source>
</evidence>
<evidence type="ECO:0008006" key="3">
    <source>
        <dbReference type="Google" id="ProtNLM"/>
    </source>
</evidence>
<dbReference type="RefSeq" id="WP_382399034.1">
    <property type="nucleotide sequence ID" value="NZ_JBHSWH010000001.1"/>
</dbReference>